<keyword evidence="3" id="KW-0805">Transcription regulation</keyword>
<evidence type="ECO:0000313" key="8">
    <source>
        <dbReference type="EMBL" id="AUQ99881.1"/>
    </source>
</evidence>
<dbReference type="InterPro" id="IPR000835">
    <property type="entry name" value="HTH_MarR-typ"/>
</dbReference>
<dbReference type="GO" id="GO:0005737">
    <property type="term" value="C:cytoplasm"/>
    <property type="evidence" value="ECO:0007669"/>
    <property type="project" value="UniProtKB-SubCell"/>
</dbReference>
<dbReference type="PANTHER" id="PTHR33164:SF5">
    <property type="entry name" value="ORGANIC HYDROPEROXIDE RESISTANCE TRANSCRIPTIONAL REGULATOR"/>
    <property type="match status" value="1"/>
</dbReference>
<evidence type="ECO:0000259" key="6">
    <source>
        <dbReference type="PROSITE" id="PS50995"/>
    </source>
</evidence>
<dbReference type="Gene3D" id="1.10.10.10">
    <property type="entry name" value="Winged helix-like DNA-binding domain superfamily/Winged helix DNA-binding domain"/>
    <property type="match status" value="1"/>
</dbReference>
<keyword evidence="4" id="KW-0238">DNA-binding</keyword>
<sequence>MNKLPEKADEMFCYAVYNASHAINQVYGPMLRPLGLTYPQYITLMLLWERDQQGVSELAAQLSLKTSTLTPLLKRLENMGFVRRMRGTDDERQVFVHLTDDGIALHAASREITSCLIEATGLELNALKQITDGLSRLTDNLKNAPKDRTAT</sequence>
<dbReference type="InterPro" id="IPR055166">
    <property type="entry name" value="Transc_reg_Sar_Rot_HTH"/>
</dbReference>
<dbReference type="AlphaFoldDB" id="A0A2I7L189"/>
<evidence type="ECO:0000256" key="1">
    <source>
        <dbReference type="ARBA" id="ARBA00004496"/>
    </source>
</evidence>
<accession>A0A2I7L189</accession>
<dbReference type="InterPro" id="IPR036390">
    <property type="entry name" value="WH_DNA-bd_sf"/>
</dbReference>
<reference evidence="7 10" key="3">
    <citation type="journal article" date="2017" name="Int. J. Syst. Evol. Microbiol.">
        <title>Adaptation of Surface-Associated Bacteria to the Open Ocean: A Genomically Distinct Subpopulation of Phaeobacter gallaeciensis Colonizes Pacific Mesozooplankton.</title>
        <authorList>
            <person name="Freese H.M."/>
            <person name="Methner A."/>
            <person name="Overmann J."/>
        </authorList>
    </citation>
    <scope>NUCLEOTIDE SEQUENCE [LARGE SCALE GENOMIC DNA]</scope>
    <source>
        <strain evidence="7 10">P66</strain>
    </source>
</reference>
<dbReference type="GO" id="GO:0003700">
    <property type="term" value="F:DNA-binding transcription factor activity"/>
    <property type="evidence" value="ECO:0007669"/>
    <property type="project" value="InterPro"/>
</dbReference>
<dbReference type="InterPro" id="IPR039422">
    <property type="entry name" value="MarR/SlyA-like"/>
</dbReference>
<dbReference type="EMBL" id="CP010705">
    <property type="protein sequence ID" value="AUQ93615.1"/>
    <property type="molecule type" value="Genomic_DNA"/>
</dbReference>
<protein>
    <submittedName>
        <fullName evidence="7 8">Transcriptional regulator, marR family</fullName>
    </submittedName>
</protein>
<dbReference type="RefSeq" id="WP_102870310.1">
    <property type="nucleotide sequence ID" value="NZ_CP010599.1"/>
</dbReference>
<dbReference type="PRINTS" id="PR00598">
    <property type="entry name" value="HTHMARR"/>
</dbReference>
<keyword evidence="5" id="KW-0804">Transcription</keyword>
<evidence type="ECO:0000256" key="4">
    <source>
        <dbReference type="ARBA" id="ARBA00023125"/>
    </source>
</evidence>
<dbReference type="SUPFAM" id="SSF46785">
    <property type="entry name" value="Winged helix' DNA-binding domain"/>
    <property type="match status" value="1"/>
</dbReference>
<evidence type="ECO:0000256" key="3">
    <source>
        <dbReference type="ARBA" id="ARBA00023015"/>
    </source>
</evidence>
<dbReference type="Proteomes" id="UP000236447">
    <property type="component" value="Chromosome"/>
</dbReference>
<evidence type="ECO:0000313" key="7">
    <source>
        <dbReference type="EMBL" id="AUQ93615.1"/>
    </source>
</evidence>
<feature type="domain" description="HTH marR-type" evidence="6">
    <location>
        <begin position="1"/>
        <end position="139"/>
    </location>
</feature>
<dbReference type="Proteomes" id="UP000236536">
    <property type="component" value="Chromosome"/>
</dbReference>
<reference evidence="9 10" key="2">
    <citation type="journal article" date="2017" name="Genome Biol. Evol.">
        <title>Trajectories and Drivers of Genome Evolution in Surface-Associated Marine Phaeobacter.</title>
        <authorList>
            <person name="Freese H.M."/>
            <person name="Sikorski J."/>
            <person name="Bunk B."/>
            <person name="Scheuner C."/>
            <person name="Meier-Kolthoff J.P."/>
            <person name="Sproer C."/>
            <person name="Gram L."/>
            <person name="Overmann J."/>
        </authorList>
    </citation>
    <scope>NUCLEOTIDE SEQUENCE [LARGE SCALE GENOMIC DNA]</scope>
    <source>
        <strain evidence="7 10">P66</strain>
        <strain evidence="8 9">P88</strain>
    </source>
</reference>
<dbReference type="InterPro" id="IPR036388">
    <property type="entry name" value="WH-like_DNA-bd_sf"/>
</dbReference>
<proteinExistence type="predicted"/>
<evidence type="ECO:0000313" key="9">
    <source>
        <dbReference type="Proteomes" id="UP000236447"/>
    </source>
</evidence>
<dbReference type="SMART" id="SM00347">
    <property type="entry name" value="HTH_MARR"/>
    <property type="match status" value="1"/>
</dbReference>
<dbReference type="PANTHER" id="PTHR33164">
    <property type="entry name" value="TRANSCRIPTIONAL REGULATOR, MARR FAMILY"/>
    <property type="match status" value="1"/>
</dbReference>
<keyword evidence="10" id="KW-1185">Reference proteome</keyword>
<evidence type="ECO:0000256" key="2">
    <source>
        <dbReference type="ARBA" id="ARBA00022490"/>
    </source>
</evidence>
<gene>
    <name evidence="7" type="ORF">PhaeoP66_00811</name>
    <name evidence="8" type="ORF">PhaeoP88_02526</name>
</gene>
<organism evidence="8 9">
    <name type="scientific">Phaeobacter inhibens</name>
    <dbReference type="NCBI Taxonomy" id="221822"/>
    <lineage>
        <taxon>Bacteria</taxon>
        <taxon>Pseudomonadati</taxon>
        <taxon>Pseudomonadota</taxon>
        <taxon>Alphaproteobacteria</taxon>
        <taxon>Rhodobacterales</taxon>
        <taxon>Roseobacteraceae</taxon>
        <taxon>Phaeobacter</taxon>
    </lineage>
</organism>
<evidence type="ECO:0000256" key="5">
    <source>
        <dbReference type="ARBA" id="ARBA00023163"/>
    </source>
</evidence>
<dbReference type="PROSITE" id="PS50995">
    <property type="entry name" value="HTH_MARR_2"/>
    <property type="match status" value="1"/>
</dbReference>
<dbReference type="EMBL" id="CP010725">
    <property type="protein sequence ID" value="AUQ99881.1"/>
    <property type="molecule type" value="Genomic_DNA"/>
</dbReference>
<reference evidence="8 9" key="1">
    <citation type="journal article" date="2017" name="Front. Microbiol.">
        <title>Phaeobacter piscinae sp. nov., a species of the Roseobacter group and potential aquaculture probiont.</title>
        <authorList>
            <person name="Sonnenschein E.C."/>
            <person name="Phippen C.B.W."/>
            <person name="Nielsen K.F."/>
            <person name="Mateiu R.V."/>
            <person name="Melchiorsen J."/>
            <person name="Gram L."/>
            <person name="Overmann J."/>
            <person name="Freese H.M."/>
        </authorList>
    </citation>
    <scope>NUCLEOTIDE SEQUENCE [LARGE SCALE GENOMIC DNA]</scope>
    <source>
        <strain evidence="8 9">P88</strain>
    </source>
</reference>
<keyword evidence="2" id="KW-0963">Cytoplasm</keyword>
<evidence type="ECO:0000313" key="10">
    <source>
        <dbReference type="Proteomes" id="UP000236536"/>
    </source>
</evidence>
<dbReference type="GO" id="GO:0003677">
    <property type="term" value="F:DNA binding"/>
    <property type="evidence" value="ECO:0007669"/>
    <property type="project" value="UniProtKB-KW"/>
</dbReference>
<dbReference type="GO" id="GO:0006950">
    <property type="term" value="P:response to stress"/>
    <property type="evidence" value="ECO:0007669"/>
    <property type="project" value="TreeGrafter"/>
</dbReference>
<comment type="subcellular location">
    <subcellularLocation>
        <location evidence="1">Cytoplasm</location>
    </subcellularLocation>
</comment>
<dbReference type="Pfam" id="PF22381">
    <property type="entry name" value="Staph_reg_Sar_Rot"/>
    <property type="match status" value="1"/>
</dbReference>
<name>A0A2I7L189_9RHOB</name>